<feature type="chain" id="PRO_5023247396" description="Phosphatidylserine decarboxylase beta chain" evidence="11">
    <location>
        <begin position="1"/>
        <end position="179"/>
    </location>
</feature>
<feature type="site" description="Cleavage (non-hydrolytic); by autocatalysis" evidence="11">
    <location>
        <begin position="179"/>
        <end position="180"/>
    </location>
</feature>
<feature type="chain" id="PRO_5023247395" description="Phosphatidylserine decarboxylase alpha chain" evidence="11">
    <location>
        <begin position="180"/>
        <end position="211"/>
    </location>
</feature>
<evidence type="ECO:0000313" key="13">
    <source>
        <dbReference type="EMBL" id="OGL39359.1"/>
    </source>
</evidence>
<dbReference type="HAMAP" id="MF_00664">
    <property type="entry name" value="PS_decarb_PSD_A"/>
    <property type="match status" value="1"/>
</dbReference>
<feature type="transmembrane region" description="Helical" evidence="12">
    <location>
        <begin position="32"/>
        <end position="48"/>
    </location>
</feature>
<dbReference type="Pfam" id="PF02666">
    <property type="entry name" value="PS_Dcarbxylase"/>
    <property type="match status" value="1"/>
</dbReference>
<evidence type="ECO:0000256" key="11">
    <source>
        <dbReference type="HAMAP-Rule" id="MF_00664"/>
    </source>
</evidence>
<proteinExistence type="inferred from homology"/>
<dbReference type="NCBIfam" id="NF003685">
    <property type="entry name" value="PRK05305.2-5"/>
    <property type="match status" value="1"/>
</dbReference>
<keyword evidence="12" id="KW-0812">Transmembrane</keyword>
<keyword evidence="2 11" id="KW-0444">Lipid biosynthesis</keyword>
<evidence type="ECO:0000256" key="10">
    <source>
        <dbReference type="ARBA" id="ARBA00023317"/>
    </source>
</evidence>
<dbReference type="EMBL" id="MGDB01000121">
    <property type="protein sequence ID" value="OGL39359.1"/>
    <property type="molecule type" value="Genomic_DNA"/>
</dbReference>
<comment type="PTM">
    <text evidence="11">Is synthesized initially as an inactive proenzyme. Formation of the active enzyme involves a self-maturation process in which the active site pyruvoyl group is generated from an internal serine residue via an autocatalytic post-translational modification. Two non-identical subunits are generated from the proenzyme in this reaction, and the pyruvate is formed at the N-terminus of the alpha chain, which is derived from the carboxyl end of the proenzyme. The post-translation cleavage follows an unusual pathway, termed non-hydrolytic serinolysis, in which the side chain hydroxyl group of the serine supplies its oxygen atom to form the C-terminus of the beta chain, while the remainder of the serine residue undergoes an oxidative deamination to produce ammonia and the pyruvoyl prosthetic group on the alpha chain.</text>
</comment>
<evidence type="ECO:0000256" key="12">
    <source>
        <dbReference type="SAM" id="Phobius"/>
    </source>
</evidence>
<comment type="similarity">
    <text evidence="11">Belongs to the phosphatidylserine decarboxylase family. PSD-A subfamily.</text>
</comment>
<evidence type="ECO:0000256" key="1">
    <source>
        <dbReference type="ARBA" id="ARBA00022475"/>
    </source>
</evidence>
<comment type="subcellular location">
    <subcellularLocation>
        <location evidence="11">Cell membrane</location>
        <topology evidence="11">Peripheral membrane protein</topology>
    </subcellularLocation>
</comment>
<evidence type="ECO:0000256" key="7">
    <source>
        <dbReference type="ARBA" id="ARBA00023209"/>
    </source>
</evidence>
<dbReference type="Proteomes" id="UP000178526">
    <property type="component" value="Unassembled WGS sequence"/>
</dbReference>
<dbReference type="GO" id="GO:0004609">
    <property type="term" value="F:phosphatidylserine decarboxylase activity"/>
    <property type="evidence" value="ECO:0007669"/>
    <property type="project" value="UniProtKB-UniRule"/>
</dbReference>
<evidence type="ECO:0000256" key="2">
    <source>
        <dbReference type="ARBA" id="ARBA00022516"/>
    </source>
</evidence>
<accession>A0A1F7RCS2</accession>
<name>A0A1F7RCS2_9BACT</name>
<keyword evidence="8 11" id="KW-0456">Lyase</keyword>
<evidence type="ECO:0000313" key="14">
    <source>
        <dbReference type="Proteomes" id="UP000178526"/>
    </source>
</evidence>
<comment type="cofactor">
    <cofactor evidence="11">
        <name>pyruvate</name>
        <dbReference type="ChEBI" id="CHEBI:15361"/>
    </cofactor>
    <text evidence="11">Binds 1 pyruvoyl group covalently per subunit.</text>
</comment>
<feature type="modified residue" description="Pyruvic acid (Ser); by autocatalysis" evidence="11">
    <location>
        <position position="180"/>
    </location>
</feature>
<gene>
    <name evidence="11" type="primary">psd</name>
    <name evidence="13" type="ORF">A2042_04945</name>
</gene>
<keyword evidence="10 11" id="KW-0670">Pyruvate</keyword>
<evidence type="ECO:0000256" key="5">
    <source>
        <dbReference type="ARBA" id="ARBA00023136"/>
    </source>
</evidence>
<comment type="caution">
    <text evidence="13">The sequence shown here is derived from an EMBL/GenBank/DDBJ whole genome shotgun (WGS) entry which is preliminary data.</text>
</comment>
<keyword evidence="7 11" id="KW-0594">Phospholipid biosynthesis</keyword>
<feature type="active site" description="Schiff-base intermediate with substrate; via pyruvic acid" evidence="11">
    <location>
        <position position="180"/>
    </location>
</feature>
<sequence length="211" mass="23412">MNLPVVKEGLYVIVPFLILLLLLLIFSQNYFAIIPVFLITLFLIYFFRDPLRMPPGENNLVVAPADGKVIKLEKVYEGKYLKGDAMMVSIFMSLFSVHINRVPVSGEVERIDYNKGKFLAAFKEKASLDNEQNTVVIKAGGRKVVVRQIAGLIARRIICWLSNGQKVAAGEKLGLICFGSRADLFIPGQIEIKVKLGENVKGGETTIGVLK</sequence>
<evidence type="ECO:0000256" key="3">
    <source>
        <dbReference type="ARBA" id="ARBA00022793"/>
    </source>
</evidence>
<keyword evidence="9 11" id="KW-1208">Phospholipid metabolism</keyword>
<dbReference type="EC" id="4.1.1.65" evidence="11"/>
<feature type="transmembrane region" description="Helical" evidence="12">
    <location>
        <begin position="9"/>
        <end position="26"/>
    </location>
</feature>
<dbReference type="PANTHER" id="PTHR35809">
    <property type="entry name" value="ARCHAETIDYLSERINE DECARBOXYLASE PROENZYME-RELATED"/>
    <property type="match status" value="1"/>
</dbReference>
<dbReference type="InterPro" id="IPR033175">
    <property type="entry name" value="PSD-A"/>
</dbReference>
<keyword evidence="12" id="KW-1133">Transmembrane helix</keyword>
<keyword evidence="6 11" id="KW-0865">Zymogen</keyword>
<dbReference type="UniPathway" id="UPA00558">
    <property type="reaction ID" value="UER00616"/>
</dbReference>
<reference evidence="13 14" key="1">
    <citation type="journal article" date="2016" name="Nat. Commun.">
        <title>Thousands of microbial genomes shed light on interconnected biogeochemical processes in an aquifer system.</title>
        <authorList>
            <person name="Anantharaman K."/>
            <person name="Brown C.T."/>
            <person name="Hug L.A."/>
            <person name="Sharon I."/>
            <person name="Castelle C.J."/>
            <person name="Probst A.J."/>
            <person name="Thomas B.C."/>
            <person name="Singh A."/>
            <person name="Wilkins M.J."/>
            <person name="Karaoz U."/>
            <person name="Brodie E.L."/>
            <person name="Williams K.H."/>
            <person name="Hubbard S.S."/>
            <person name="Banfield J.F."/>
        </authorList>
    </citation>
    <scope>NUCLEOTIDE SEQUENCE [LARGE SCALE GENOMIC DNA]</scope>
</reference>
<dbReference type="GO" id="GO:0006646">
    <property type="term" value="P:phosphatidylethanolamine biosynthetic process"/>
    <property type="evidence" value="ECO:0007669"/>
    <property type="project" value="UniProtKB-UniRule"/>
</dbReference>
<evidence type="ECO:0000256" key="4">
    <source>
        <dbReference type="ARBA" id="ARBA00023098"/>
    </source>
</evidence>
<keyword evidence="4 11" id="KW-0443">Lipid metabolism</keyword>
<dbReference type="NCBIfam" id="NF003678">
    <property type="entry name" value="PRK05305.1-2"/>
    <property type="match status" value="1"/>
</dbReference>
<comment type="subunit">
    <text evidence="11">Heterodimer of a large membrane-associated beta subunit and a small pyruvoyl-containing alpha subunit.</text>
</comment>
<protein>
    <recommendedName>
        <fullName evidence="11">Phosphatidylserine decarboxylase proenzyme</fullName>
        <ecNumber evidence="11">4.1.1.65</ecNumber>
    </recommendedName>
    <component>
        <recommendedName>
            <fullName evidence="11">Phosphatidylserine decarboxylase alpha chain</fullName>
        </recommendedName>
    </component>
    <component>
        <recommendedName>
            <fullName evidence="11">Phosphatidylserine decarboxylase beta chain</fullName>
        </recommendedName>
    </component>
</protein>
<dbReference type="GO" id="GO:0005886">
    <property type="term" value="C:plasma membrane"/>
    <property type="evidence" value="ECO:0007669"/>
    <property type="project" value="UniProtKB-SubCell"/>
</dbReference>
<keyword evidence="5 11" id="KW-0472">Membrane</keyword>
<keyword evidence="3 11" id="KW-0210">Decarboxylase</keyword>
<organism evidence="13 14">
    <name type="scientific">Candidatus Schekmanbacteria bacterium GWA2_38_11</name>
    <dbReference type="NCBI Taxonomy" id="1817876"/>
    <lineage>
        <taxon>Bacteria</taxon>
        <taxon>Candidatus Schekmaniibacteriota</taxon>
    </lineage>
</organism>
<comment type="pathway">
    <text evidence="11">Phospholipid metabolism; phosphatidylethanolamine biosynthesis; phosphatidylethanolamine from CDP-diacylglycerol: step 2/2.</text>
</comment>
<comment type="catalytic activity">
    <reaction evidence="11">
        <text>a 1,2-diacyl-sn-glycero-3-phospho-L-serine + H(+) = a 1,2-diacyl-sn-glycero-3-phosphoethanolamine + CO2</text>
        <dbReference type="Rhea" id="RHEA:20828"/>
        <dbReference type="ChEBI" id="CHEBI:15378"/>
        <dbReference type="ChEBI" id="CHEBI:16526"/>
        <dbReference type="ChEBI" id="CHEBI:57262"/>
        <dbReference type="ChEBI" id="CHEBI:64612"/>
        <dbReference type="EC" id="4.1.1.65"/>
    </reaction>
</comment>
<evidence type="ECO:0000256" key="9">
    <source>
        <dbReference type="ARBA" id="ARBA00023264"/>
    </source>
</evidence>
<evidence type="ECO:0000256" key="8">
    <source>
        <dbReference type="ARBA" id="ARBA00023239"/>
    </source>
</evidence>
<evidence type="ECO:0000256" key="6">
    <source>
        <dbReference type="ARBA" id="ARBA00023145"/>
    </source>
</evidence>
<dbReference type="PANTHER" id="PTHR35809:SF1">
    <property type="entry name" value="ARCHAETIDYLSERINE DECARBOXYLASE PROENZYME-RELATED"/>
    <property type="match status" value="1"/>
</dbReference>
<comment type="function">
    <text evidence="11">Catalyzes the formation of phosphatidylethanolamine (PtdEtn) from phosphatidylserine (PtdSer).</text>
</comment>
<dbReference type="AlphaFoldDB" id="A0A1F7RCS2"/>
<keyword evidence="1 11" id="KW-1003">Cell membrane</keyword>
<dbReference type="InterPro" id="IPR003817">
    <property type="entry name" value="PS_Dcarbxylase"/>
</dbReference>